<dbReference type="FunFam" id="3.30.470.20:FF:000006">
    <property type="entry name" value="Phosphoribosylaminoimidazole-succinocarboxamide synthase"/>
    <property type="match status" value="1"/>
</dbReference>
<dbReference type="InterPro" id="IPR018236">
    <property type="entry name" value="SAICAR_synthetase_CS"/>
</dbReference>
<sequence>MSMETPLYEGKAKSVYQTQNPDELRVVFRNDMTAFNGVKHDQFENKGRFNATASEFFMRLLEEKGVSTHFINRPDPDTMIVKKLQMIPLEVIVRNVAAGSMVKKYPIQEGTVLNPPVVAIDYKDDERGDPMINDEIIFALGILNPEELGAVKKAALRINEILSVFFDEYGIRLVDFKLEFGKAKGAIILGDEISMDSMRLWDKRTGESFDKDVYRFEKGDVMTAYRRVLERIIPGFGG</sequence>
<organism evidence="10 11">
    <name type="scientific">Methanospirillum lacunae</name>
    <dbReference type="NCBI Taxonomy" id="668570"/>
    <lineage>
        <taxon>Archaea</taxon>
        <taxon>Methanobacteriati</taxon>
        <taxon>Methanobacteriota</taxon>
        <taxon>Stenosarchaea group</taxon>
        <taxon>Methanomicrobia</taxon>
        <taxon>Methanomicrobiales</taxon>
        <taxon>Methanospirillaceae</taxon>
        <taxon>Methanospirillum</taxon>
    </lineage>
</organism>
<dbReference type="GO" id="GO:0009236">
    <property type="term" value="P:cobalamin biosynthetic process"/>
    <property type="evidence" value="ECO:0007669"/>
    <property type="project" value="InterPro"/>
</dbReference>
<name>A0A2V2NE89_9EURY</name>
<evidence type="ECO:0000256" key="7">
    <source>
        <dbReference type="ARBA" id="ARBA00048475"/>
    </source>
</evidence>
<dbReference type="GO" id="GO:0005524">
    <property type="term" value="F:ATP binding"/>
    <property type="evidence" value="ECO:0007669"/>
    <property type="project" value="UniProtKB-KW"/>
</dbReference>
<evidence type="ECO:0000256" key="5">
    <source>
        <dbReference type="ARBA" id="ARBA00022755"/>
    </source>
</evidence>
<reference evidence="10 11" key="1">
    <citation type="submission" date="2018-05" db="EMBL/GenBank/DDBJ databases">
        <title>Draft genome of Methanospirillum lacunae Ki8-1.</title>
        <authorList>
            <person name="Dueholm M.S."/>
            <person name="Nielsen P.H."/>
            <person name="Bakmann L.F."/>
            <person name="Otzen D.E."/>
        </authorList>
    </citation>
    <scope>NUCLEOTIDE SEQUENCE [LARGE SCALE GENOMIC DNA]</scope>
    <source>
        <strain evidence="10 11">Ki8-1</strain>
    </source>
</reference>
<dbReference type="AlphaFoldDB" id="A0A2V2NE89"/>
<evidence type="ECO:0000256" key="8">
    <source>
        <dbReference type="HAMAP-Rule" id="MF_00137"/>
    </source>
</evidence>
<protein>
    <recommendedName>
        <fullName evidence="8">Phosphoribosylaminoimidazole-succinocarboxamide synthase</fullName>
        <ecNumber evidence="8">6.3.2.6</ecNumber>
    </recommendedName>
    <alternativeName>
        <fullName evidence="8">SAICAR synthetase</fullName>
    </alternativeName>
</protein>
<dbReference type="Pfam" id="PF01259">
    <property type="entry name" value="SAICAR_synt"/>
    <property type="match status" value="1"/>
</dbReference>
<dbReference type="UniPathway" id="UPA00074">
    <property type="reaction ID" value="UER00131"/>
</dbReference>
<dbReference type="GeneID" id="97548887"/>
<comment type="caution">
    <text evidence="10">The sequence shown here is derived from an EMBL/GenBank/DDBJ whole genome shotgun (WGS) entry which is preliminary data.</text>
</comment>
<dbReference type="HAMAP" id="MF_00137">
    <property type="entry name" value="SAICAR_synth"/>
    <property type="match status" value="1"/>
</dbReference>
<dbReference type="SUPFAM" id="SSF56104">
    <property type="entry name" value="SAICAR synthase-like"/>
    <property type="match status" value="1"/>
</dbReference>
<evidence type="ECO:0000256" key="2">
    <source>
        <dbReference type="ARBA" id="ARBA00010190"/>
    </source>
</evidence>
<comment type="pathway">
    <text evidence="1 8">Purine metabolism; IMP biosynthesis via de novo pathway; 5-amino-1-(5-phospho-D-ribosyl)imidazole-4-carboxamide from 5-amino-1-(5-phospho-D-ribosyl)imidazole-4-carboxylate: step 1/2.</text>
</comment>
<dbReference type="RefSeq" id="WP_109966887.1">
    <property type="nucleotide sequence ID" value="NZ_CP176093.1"/>
</dbReference>
<gene>
    <name evidence="8" type="primary">purC</name>
    <name evidence="10" type="ORF">DK846_00085</name>
</gene>
<feature type="domain" description="SAICAR synthetase/ADE2 N-terminal" evidence="9">
    <location>
        <begin position="7"/>
        <end position="231"/>
    </location>
</feature>
<evidence type="ECO:0000256" key="3">
    <source>
        <dbReference type="ARBA" id="ARBA00022598"/>
    </source>
</evidence>
<dbReference type="Gene3D" id="3.30.200.20">
    <property type="entry name" value="Phosphorylase Kinase, domain 1"/>
    <property type="match status" value="1"/>
</dbReference>
<dbReference type="InterPro" id="IPR050089">
    <property type="entry name" value="SAICAR_synthetase"/>
</dbReference>
<dbReference type="EMBL" id="QGMY01000001">
    <property type="protein sequence ID" value="PWR74687.1"/>
    <property type="molecule type" value="Genomic_DNA"/>
</dbReference>
<comment type="catalytic activity">
    <reaction evidence="7 8">
        <text>5-amino-1-(5-phospho-D-ribosyl)imidazole-4-carboxylate + L-aspartate + ATP = (2S)-2-[5-amino-1-(5-phospho-beta-D-ribosyl)imidazole-4-carboxamido]succinate + ADP + phosphate + 2 H(+)</text>
        <dbReference type="Rhea" id="RHEA:22628"/>
        <dbReference type="ChEBI" id="CHEBI:15378"/>
        <dbReference type="ChEBI" id="CHEBI:29991"/>
        <dbReference type="ChEBI" id="CHEBI:30616"/>
        <dbReference type="ChEBI" id="CHEBI:43474"/>
        <dbReference type="ChEBI" id="CHEBI:58443"/>
        <dbReference type="ChEBI" id="CHEBI:77657"/>
        <dbReference type="ChEBI" id="CHEBI:456216"/>
        <dbReference type="EC" id="6.3.2.6"/>
    </reaction>
</comment>
<dbReference type="OrthoDB" id="10775at2157"/>
<keyword evidence="4 8" id="KW-0547">Nucleotide-binding</keyword>
<dbReference type="GO" id="GO:0006189">
    <property type="term" value="P:'de novo' IMP biosynthetic process"/>
    <property type="evidence" value="ECO:0007669"/>
    <property type="project" value="UniProtKB-UniRule"/>
</dbReference>
<dbReference type="EC" id="6.3.2.6" evidence="8"/>
<dbReference type="NCBIfam" id="TIGR00081">
    <property type="entry name" value="purC"/>
    <property type="match status" value="1"/>
</dbReference>
<keyword evidence="11" id="KW-1185">Reference proteome</keyword>
<dbReference type="InterPro" id="IPR028923">
    <property type="entry name" value="SAICAR_synt/ADE2_N"/>
</dbReference>
<comment type="similarity">
    <text evidence="2 8">Belongs to the SAICAR synthetase family.</text>
</comment>
<accession>A0A2V2NE89</accession>
<keyword evidence="3 8" id="KW-0436">Ligase</keyword>
<dbReference type="Gene3D" id="3.30.470.20">
    <property type="entry name" value="ATP-grasp fold, B domain"/>
    <property type="match status" value="1"/>
</dbReference>
<keyword evidence="5 8" id="KW-0658">Purine biosynthesis</keyword>
<dbReference type="GO" id="GO:0004639">
    <property type="term" value="F:phosphoribosylaminoimidazolesuccinocarboxamide synthase activity"/>
    <property type="evidence" value="ECO:0007669"/>
    <property type="project" value="UniProtKB-UniRule"/>
</dbReference>
<evidence type="ECO:0000256" key="6">
    <source>
        <dbReference type="ARBA" id="ARBA00022840"/>
    </source>
</evidence>
<dbReference type="InterPro" id="IPR001636">
    <property type="entry name" value="SAICAR_synth"/>
</dbReference>
<evidence type="ECO:0000256" key="1">
    <source>
        <dbReference type="ARBA" id="ARBA00004672"/>
    </source>
</evidence>
<keyword evidence="6 8" id="KW-0067">ATP-binding</keyword>
<dbReference type="PANTHER" id="PTHR43599">
    <property type="entry name" value="MULTIFUNCTIONAL PROTEIN ADE2"/>
    <property type="match status" value="1"/>
</dbReference>
<evidence type="ECO:0000256" key="4">
    <source>
        <dbReference type="ARBA" id="ARBA00022741"/>
    </source>
</evidence>
<evidence type="ECO:0000313" key="11">
    <source>
        <dbReference type="Proteomes" id="UP000245657"/>
    </source>
</evidence>
<dbReference type="Proteomes" id="UP000245657">
    <property type="component" value="Unassembled WGS sequence"/>
</dbReference>
<evidence type="ECO:0000313" key="10">
    <source>
        <dbReference type="EMBL" id="PWR74687.1"/>
    </source>
</evidence>
<proteinExistence type="inferred from homology"/>
<dbReference type="PROSITE" id="PS01058">
    <property type="entry name" value="SAICAR_SYNTHETASE_2"/>
    <property type="match status" value="1"/>
</dbReference>
<dbReference type="PANTHER" id="PTHR43599:SF3">
    <property type="entry name" value="SI:DKEY-6E2.2"/>
    <property type="match status" value="1"/>
</dbReference>
<dbReference type="InterPro" id="IPR033934">
    <property type="entry name" value="SAICAR_synt_PurC"/>
</dbReference>
<dbReference type="PROSITE" id="PS01057">
    <property type="entry name" value="SAICAR_SYNTHETASE_1"/>
    <property type="match status" value="1"/>
</dbReference>
<dbReference type="CDD" id="cd01415">
    <property type="entry name" value="SAICAR_synt_PurC"/>
    <property type="match status" value="1"/>
</dbReference>
<evidence type="ECO:0000259" key="9">
    <source>
        <dbReference type="Pfam" id="PF01259"/>
    </source>
</evidence>